<evidence type="ECO:0000259" key="2">
    <source>
        <dbReference type="Pfam" id="PF03358"/>
    </source>
</evidence>
<dbReference type="Gene3D" id="3.40.50.360">
    <property type="match status" value="1"/>
</dbReference>
<name>A0A9D7E9D9_9PROT</name>
<evidence type="ECO:0000256" key="1">
    <source>
        <dbReference type="ARBA" id="ARBA00029652"/>
    </source>
</evidence>
<gene>
    <name evidence="3" type="ORF">IPH26_20665</name>
</gene>
<accession>A0A9D7E9D9</accession>
<dbReference type="EMBL" id="JADJEV010000005">
    <property type="protein sequence ID" value="MBK6975245.1"/>
    <property type="molecule type" value="Genomic_DNA"/>
</dbReference>
<dbReference type="PANTHER" id="PTHR30546">
    <property type="entry name" value="FLAVODOXIN-RELATED PROTEIN WRBA-RELATED"/>
    <property type="match status" value="1"/>
</dbReference>
<feature type="domain" description="NADPH-dependent FMN reductase-like" evidence="2">
    <location>
        <begin position="36"/>
        <end position="97"/>
    </location>
</feature>
<evidence type="ECO:0000313" key="4">
    <source>
        <dbReference type="Proteomes" id="UP000807785"/>
    </source>
</evidence>
<dbReference type="SUPFAM" id="SSF52218">
    <property type="entry name" value="Flavoproteins"/>
    <property type="match status" value="1"/>
</dbReference>
<dbReference type="GO" id="GO:0016020">
    <property type="term" value="C:membrane"/>
    <property type="evidence" value="ECO:0007669"/>
    <property type="project" value="TreeGrafter"/>
</dbReference>
<dbReference type="PANTHER" id="PTHR30546:SF23">
    <property type="entry name" value="FLAVOPROTEIN-LIKE PROTEIN YCP4-RELATED"/>
    <property type="match status" value="1"/>
</dbReference>
<dbReference type="Pfam" id="PF03358">
    <property type="entry name" value="FMN_red"/>
    <property type="match status" value="1"/>
</dbReference>
<organism evidence="3 4">
    <name type="scientific">Candidatus Methylophosphatis roskildensis</name>
    <dbReference type="NCBI Taxonomy" id="2899263"/>
    <lineage>
        <taxon>Bacteria</taxon>
        <taxon>Pseudomonadati</taxon>
        <taxon>Pseudomonadota</taxon>
        <taxon>Betaproteobacteria</taxon>
        <taxon>Nitrosomonadales</taxon>
        <taxon>Sterolibacteriaceae</taxon>
        <taxon>Candidatus Methylophosphatis</taxon>
    </lineage>
</organism>
<dbReference type="InterPro" id="IPR029039">
    <property type="entry name" value="Flavoprotein-like_sf"/>
</dbReference>
<sequence>MSRAVARGASAAGNVSVVEHQISDADFKGGRWQNDDVLSRLDASDAIIFGSPTYMGGVSAQLKSFMDSTSSRYLQRKWVDKIAAAFTVSGLPSGDKHNMLLTCATFEMQHGMIWVGVAESPVTGDGYNRLGFFFGAAGQALFEPPSEAPSAEDKRTGEMLGRRVATLTRRLYDTRRT</sequence>
<dbReference type="GO" id="GO:0003955">
    <property type="term" value="F:NAD(P)H dehydrogenase (quinone) activity"/>
    <property type="evidence" value="ECO:0007669"/>
    <property type="project" value="TreeGrafter"/>
</dbReference>
<dbReference type="Proteomes" id="UP000807785">
    <property type="component" value="Unassembled WGS sequence"/>
</dbReference>
<proteinExistence type="predicted"/>
<reference evidence="3" key="1">
    <citation type="submission" date="2020-10" db="EMBL/GenBank/DDBJ databases">
        <title>Connecting structure to function with the recovery of over 1000 high-quality activated sludge metagenome-assembled genomes encoding full-length rRNA genes using long-read sequencing.</title>
        <authorList>
            <person name="Singleton C.M."/>
            <person name="Petriglieri F."/>
            <person name="Kristensen J.M."/>
            <person name="Kirkegaard R.H."/>
            <person name="Michaelsen T.Y."/>
            <person name="Andersen M.H."/>
            <person name="Karst S.M."/>
            <person name="Dueholm M.S."/>
            <person name="Nielsen P.H."/>
            <person name="Albertsen M."/>
        </authorList>
    </citation>
    <scope>NUCLEOTIDE SEQUENCE</scope>
    <source>
        <strain evidence="3">Bjer_18-Q3-R1-45_BAT3C.347</strain>
    </source>
</reference>
<dbReference type="AlphaFoldDB" id="A0A9D7E9D9"/>
<comment type="caution">
    <text evidence="3">The sequence shown here is derived from an EMBL/GenBank/DDBJ whole genome shotgun (WGS) entry which is preliminary data.</text>
</comment>
<protein>
    <recommendedName>
        <fullName evidence="1">Flavoprotein WrbA</fullName>
    </recommendedName>
</protein>
<dbReference type="InterPro" id="IPR005025">
    <property type="entry name" value="FMN_Rdtase-like_dom"/>
</dbReference>
<evidence type="ECO:0000313" key="3">
    <source>
        <dbReference type="EMBL" id="MBK6975245.1"/>
    </source>
</evidence>